<dbReference type="GeneID" id="99727459"/>
<sequence length="142" mass="14726">MRIKSRQFASACVLVPALALLAACDNKANDATPPAPPATSAPAPAAEPPVTAPTTPPAPADNGTQTPATPSADTPSIGTNEWFDWVETKAGITDGQGHGPDQGSEEWCRAVSFKVYGKEPEGAVTCDQVWMADIDARLRAAQ</sequence>
<dbReference type="EMBL" id="SGWZ01000001">
    <property type="protein sequence ID" value="RZS73835.1"/>
    <property type="molecule type" value="Genomic_DNA"/>
</dbReference>
<keyword evidence="2" id="KW-0732">Signal</keyword>
<evidence type="ECO:0000256" key="1">
    <source>
        <dbReference type="SAM" id="MobiDB-lite"/>
    </source>
</evidence>
<dbReference type="PROSITE" id="PS51257">
    <property type="entry name" value="PROKAR_LIPOPROTEIN"/>
    <property type="match status" value="1"/>
</dbReference>
<dbReference type="Proteomes" id="UP000078084">
    <property type="component" value="Unassembled WGS sequence"/>
</dbReference>
<accession>A0A171KVN6</accession>
<protein>
    <recommendedName>
        <fullName evidence="7">Lipoprotein</fullName>
    </recommendedName>
</protein>
<evidence type="ECO:0008006" key="7">
    <source>
        <dbReference type="Google" id="ProtNLM"/>
    </source>
</evidence>
<gene>
    <name evidence="3" type="ORF">AAV32_01060</name>
    <name evidence="4" type="ORF">EV679_1039</name>
</gene>
<comment type="caution">
    <text evidence="3">The sequence shown here is derived from an EMBL/GenBank/DDBJ whole genome shotgun (WGS) entry which is preliminary data.</text>
</comment>
<dbReference type="EMBL" id="LBNE01000001">
    <property type="protein sequence ID" value="KKO72953.1"/>
    <property type="molecule type" value="Genomic_DNA"/>
</dbReference>
<feature type="compositionally biased region" description="Polar residues" evidence="1">
    <location>
        <begin position="62"/>
        <end position="79"/>
    </location>
</feature>
<evidence type="ECO:0000313" key="3">
    <source>
        <dbReference type="EMBL" id="KKO72953.1"/>
    </source>
</evidence>
<evidence type="ECO:0000313" key="4">
    <source>
        <dbReference type="EMBL" id="RZS73835.1"/>
    </source>
</evidence>
<evidence type="ECO:0000313" key="6">
    <source>
        <dbReference type="Proteomes" id="UP000292039"/>
    </source>
</evidence>
<reference evidence="3 5" key="1">
    <citation type="submission" date="2015-04" db="EMBL/GenBank/DDBJ databases">
        <title>Genome sequence of Kerstersia gyiorum CG1.</title>
        <authorList>
            <person name="Greninger A.L."/>
            <person name="Kozyreva V."/>
            <person name="Chaturvedi V."/>
        </authorList>
    </citation>
    <scope>NUCLEOTIDE SEQUENCE [LARGE SCALE GENOMIC DNA]</scope>
    <source>
        <strain evidence="3 5">CG1</strain>
    </source>
</reference>
<proteinExistence type="predicted"/>
<feature type="chain" id="PRO_5036007473" description="Lipoprotein" evidence="2">
    <location>
        <begin position="23"/>
        <end position="142"/>
    </location>
</feature>
<keyword evidence="5" id="KW-1185">Reference proteome</keyword>
<feature type="signal peptide" evidence="2">
    <location>
        <begin position="1"/>
        <end position="22"/>
    </location>
</feature>
<reference evidence="4 6" key="2">
    <citation type="submission" date="2019-02" db="EMBL/GenBank/DDBJ databases">
        <title>Genomic Encyclopedia of Type Strains, Phase IV (KMG-IV): sequencing the most valuable type-strain genomes for metagenomic binning, comparative biology and taxonomic classification.</title>
        <authorList>
            <person name="Goeker M."/>
        </authorList>
    </citation>
    <scope>NUCLEOTIDE SEQUENCE [LARGE SCALE GENOMIC DNA]</scope>
    <source>
        <strain evidence="4 6">DSM 16618</strain>
    </source>
</reference>
<feature type="compositionally biased region" description="Pro residues" evidence="1">
    <location>
        <begin position="33"/>
        <end position="59"/>
    </location>
</feature>
<evidence type="ECO:0000313" key="5">
    <source>
        <dbReference type="Proteomes" id="UP000078084"/>
    </source>
</evidence>
<feature type="region of interest" description="Disordered" evidence="1">
    <location>
        <begin position="29"/>
        <end position="104"/>
    </location>
</feature>
<dbReference type="AlphaFoldDB" id="A0A171KVN6"/>
<organism evidence="3 5">
    <name type="scientific">Kerstersia gyiorum</name>
    <dbReference type="NCBI Taxonomy" id="206506"/>
    <lineage>
        <taxon>Bacteria</taxon>
        <taxon>Pseudomonadati</taxon>
        <taxon>Pseudomonadota</taxon>
        <taxon>Betaproteobacteria</taxon>
        <taxon>Burkholderiales</taxon>
        <taxon>Alcaligenaceae</taxon>
        <taxon>Kerstersia</taxon>
    </lineage>
</organism>
<dbReference type="Proteomes" id="UP000292039">
    <property type="component" value="Unassembled WGS sequence"/>
</dbReference>
<evidence type="ECO:0000256" key="2">
    <source>
        <dbReference type="SAM" id="SignalP"/>
    </source>
</evidence>
<dbReference type="RefSeq" id="WP_083969340.1">
    <property type="nucleotide sequence ID" value="NZ_CBCSEB010000002.1"/>
</dbReference>
<name>A0A171KVN6_9BURK</name>